<evidence type="ECO:0000313" key="3">
    <source>
        <dbReference type="EMBL" id="AFP64470.1"/>
    </source>
</evidence>
<feature type="domain" description="GP-PDE" evidence="2">
    <location>
        <begin position="88"/>
        <end position="338"/>
    </location>
</feature>
<feature type="transmembrane region" description="Helical" evidence="1">
    <location>
        <begin position="12"/>
        <end position="35"/>
    </location>
</feature>
<dbReference type="GO" id="GO:0008889">
    <property type="term" value="F:glycerophosphodiester phosphodiesterase activity"/>
    <property type="evidence" value="ECO:0007669"/>
    <property type="project" value="TreeGrafter"/>
</dbReference>
<dbReference type="AlphaFoldDB" id="T1PM22"/>
<evidence type="ECO:0000259" key="2">
    <source>
        <dbReference type="PROSITE" id="PS51704"/>
    </source>
</evidence>
<feature type="transmembrane region" description="Helical" evidence="1">
    <location>
        <begin position="41"/>
        <end position="60"/>
    </location>
</feature>
<dbReference type="VEuPathDB" id="VectorBase:MDOMA2_005406"/>
<evidence type="ECO:0000256" key="1">
    <source>
        <dbReference type="SAM" id="Phobius"/>
    </source>
</evidence>
<dbReference type="Pfam" id="PF03009">
    <property type="entry name" value="GDPD"/>
    <property type="match status" value="1"/>
</dbReference>
<dbReference type="PROSITE" id="PS51704">
    <property type="entry name" value="GP_PDE"/>
    <property type="match status" value="1"/>
</dbReference>
<dbReference type="VEuPathDB" id="VectorBase:MDOA016047"/>
<protein>
    <submittedName>
        <fullName evidence="3">Glycerophosphoryl diester phosphodiesterase</fullName>
    </submittedName>
</protein>
<dbReference type="GO" id="GO:0070291">
    <property type="term" value="P:N-acylethanolamine metabolic process"/>
    <property type="evidence" value="ECO:0007669"/>
    <property type="project" value="TreeGrafter"/>
</dbReference>
<dbReference type="PANTHER" id="PTHR46320:SF1">
    <property type="entry name" value="GLYCEROPHOSPHODIESTER PHOSPHODIESTERASE 1"/>
    <property type="match status" value="1"/>
</dbReference>
<reference evidence="3" key="1">
    <citation type="submission" date="2012-08" db="EMBL/GenBank/DDBJ databases">
        <title>Transcriptome of adult Musca domestica launches a platform for comparative house fly gene expression and characterization of differential gene expression among resistant and susceptible house flies.</title>
        <authorList>
            <person name="Liu N."/>
            <person name="Zhang L."/>
            <person name="Li M."/>
            <person name="Reid W."/>
        </authorList>
    </citation>
    <scope>NUCLEOTIDE SEQUENCE</scope>
    <source>
        <strain evidence="3">ALHF</strain>
        <tissue evidence="3">Whole body</tissue>
    </source>
</reference>
<dbReference type="EMBL" id="KA649841">
    <property type="protein sequence ID" value="AFP64470.1"/>
    <property type="molecule type" value="mRNA"/>
</dbReference>
<dbReference type="InterPro" id="IPR030395">
    <property type="entry name" value="GP_PDE_dom"/>
</dbReference>
<dbReference type="InterPro" id="IPR017946">
    <property type="entry name" value="PLC-like_Pdiesterase_TIM-brl"/>
</dbReference>
<keyword evidence="1" id="KW-0472">Membrane</keyword>
<proteinExistence type="evidence at transcript level"/>
<keyword evidence="1" id="KW-0812">Transmembrane</keyword>
<accession>T1PM22</accession>
<dbReference type="GO" id="GO:0006580">
    <property type="term" value="P:ethanolamine metabolic process"/>
    <property type="evidence" value="ECO:0007669"/>
    <property type="project" value="TreeGrafter"/>
</dbReference>
<dbReference type="GO" id="GO:0005886">
    <property type="term" value="C:plasma membrane"/>
    <property type="evidence" value="ECO:0007669"/>
    <property type="project" value="TreeGrafter"/>
</dbReference>
<name>T1PM22_MUSDO</name>
<dbReference type="PANTHER" id="PTHR46320">
    <property type="entry name" value="GLYCEROPHOSPHODIESTER PHOSPHODIESTERASE 1"/>
    <property type="match status" value="1"/>
</dbReference>
<sequence>MNIFTIFWFLLKMFYQLLCCSFSFLTFLFNVFWVMCNLASAGIPWITVLLVVICVLSKFVKLRSPDEKRLQRLLASGSQGLYPEDLSFWPIAHRGAGYDAPENSKAALKKCVARGYRNVLVDAGLTACGQIVIVNRLTLEKAGLSGSIAVHKLESLKKINIAELHPMGKHFEAEYVLTLQELLEYLEENRLTVFLYISDNSSQMIEKLKASINAVFIERIIVITRSPVTIYQLRKVNPDVICGLWTEKSLALPLLKASTLITSIYGAFFRNIISPVIGISVVFLSKEEFNLHIAELWRNVGVRPIVYNVNSPNEKRYFQKTMKTQYLTDSLRSEPHLLMKA</sequence>
<dbReference type="EMBL" id="KA645447">
    <property type="protein sequence ID" value="AFP60076.1"/>
    <property type="molecule type" value="mRNA"/>
</dbReference>
<dbReference type="Gene3D" id="3.20.20.190">
    <property type="entry name" value="Phosphatidylinositol (PI) phosphodiesterase"/>
    <property type="match status" value="1"/>
</dbReference>
<organism evidence="3">
    <name type="scientific">Musca domestica</name>
    <name type="common">House fly</name>
    <dbReference type="NCBI Taxonomy" id="7370"/>
    <lineage>
        <taxon>Eukaryota</taxon>
        <taxon>Metazoa</taxon>
        <taxon>Ecdysozoa</taxon>
        <taxon>Arthropoda</taxon>
        <taxon>Hexapoda</taxon>
        <taxon>Insecta</taxon>
        <taxon>Pterygota</taxon>
        <taxon>Neoptera</taxon>
        <taxon>Endopterygota</taxon>
        <taxon>Diptera</taxon>
        <taxon>Brachycera</taxon>
        <taxon>Muscomorpha</taxon>
        <taxon>Muscoidea</taxon>
        <taxon>Muscidae</taxon>
        <taxon>Musca</taxon>
    </lineage>
</organism>
<keyword evidence="1" id="KW-1133">Transmembrane helix</keyword>
<dbReference type="SUPFAM" id="SSF51695">
    <property type="entry name" value="PLC-like phosphodiesterases"/>
    <property type="match status" value="1"/>
</dbReference>
<dbReference type="GO" id="GO:0006644">
    <property type="term" value="P:phospholipid metabolic process"/>
    <property type="evidence" value="ECO:0007669"/>
    <property type="project" value="TreeGrafter"/>
</dbReference>